<dbReference type="EMBL" id="BRZM01006663">
    <property type="protein sequence ID" value="GLD48765.1"/>
    <property type="molecule type" value="Genomic_DNA"/>
</dbReference>
<sequence>GHVYNSTSRIRNRKEKRSWLGFAQGYLLYRDTSNHSMSAVKINPETLEHEGTVAMPGQHSDGQNIIFTDGEYINQIAACKDTGWMGKNGERPVATEVGCSCAPVS</sequence>
<dbReference type="GO" id="GO:0005886">
    <property type="term" value="C:plasma membrane"/>
    <property type="evidence" value="ECO:0007669"/>
    <property type="project" value="TreeGrafter"/>
</dbReference>
<dbReference type="GO" id="GO:0007411">
    <property type="term" value="P:axon guidance"/>
    <property type="evidence" value="ECO:0007669"/>
    <property type="project" value="TreeGrafter"/>
</dbReference>
<comment type="caution">
    <text evidence="1">The sequence shown here is derived from an EMBL/GenBank/DDBJ whole genome shotgun (WGS) entry which is preliminary data.</text>
</comment>
<gene>
    <name evidence="1" type="ORF">AKAME5_002960400</name>
</gene>
<evidence type="ECO:0000313" key="1">
    <source>
        <dbReference type="EMBL" id="GLD48765.1"/>
    </source>
</evidence>
<dbReference type="GO" id="GO:0061630">
    <property type="term" value="F:ubiquitin protein ligase activity"/>
    <property type="evidence" value="ECO:0007669"/>
    <property type="project" value="TreeGrafter"/>
</dbReference>
<dbReference type="AlphaFoldDB" id="A0AAD3QYZ3"/>
<dbReference type="GO" id="GO:0008582">
    <property type="term" value="P:regulation of synaptic assembly at neuromuscular junction"/>
    <property type="evidence" value="ECO:0007669"/>
    <property type="project" value="TreeGrafter"/>
</dbReference>
<keyword evidence="2" id="KW-1185">Reference proteome</keyword>
<evidence type="ECO:0000313" key="2">
    <source>
        <dbReference type="Proteomes" id="UP001279410"/>
    </source>
</evidence>
<feature type="non-terminal residue" evidence="1">
    <location>
        <position position="105"/>
    </location>
</feature>
<dbReference type="PANTHER" id="PTHR45943:SF1">
    <property type="entry name" value="E3 UBIQUITIN-PROTEIN LIGASE MYCBP2"/>
    <property type="match status" value="1"/>
</dbReference>
<protein>
    <submittedName>
        <fullName evidence="1">E3 ubiquitin-protein ligase MYCBP2</fullName>
    </submittedName>
</protein>
<dbReference type="Proteomes" id="UP001279410">
    <property type="component" value="Unassembled WGS sequence"/>
</dbReference>
<accession>A0AAD3QYZ3</accession>
<dbReference type="PANTHER" id="PTHR45943">
    <property type="entry name" value="E3 UBIQUITIN-PROTEIN LIGASE MYCBP2"/>
    <property type="match status" value="1"/>
</dbReference>
<proteinExistence type="predicted"/>
<organism evidence="1 2">
    <name type="scientific">Lates japonicus</name>
    <name type="common">Japanese lates</name>
    <dbReference type="NCBI Taxonomy" id="270547"/>
    <lineage>
        <taxon>Eukaryota</taxon>
        <taxon>Metazoa</taxon>
        <taxon>Chordata</taxon>
        <taxon>Craniata</taxon>
        <taxon>Vertebrata</taxon>
        <taxon>Euteleostomi</taxon>
        <taxon>Actinopterygii</taxon>
        <taxon>Neopterygii</taxon>
        <taxon>Teleostei</taxon>
        <taxon>Neoteleostei</taxon>
        <taxon>Acanthomorphata</taxon>
        <taxon>Carangaria</taxon>
        <taxon>Carangaria incertae sedis</taxon>
        <taxon>Centropomidae</taxon>
        <taxon>Lates</taxon>
    </lineage>
</organism>
<reference evidence="1" key="1">
    <citation type="submission" date="2022-08" db="EMBL/GenBank/DDBJ databases">
        <title>Genome sequencing of akame (Lates japonicus).</title>
        <authorList>
            <person name="Hashiguchi Y."/>
            <person name="Takahashi H."/>
        </authorList>
    </citation>
    <scope>NUCLEOTIDE SEQUENCE</scope>
    <source>
        <strain evidence="1">Kochi</strain>
    </source>
</reference>
<name>A0AAD3QYZ3_LATJO</name>
<dbReference type="GO" id="GO:0005634">
    <property type="term" value="C:nucleus"/>
    <property type="evidence" value="ECO:0007669"/>
    <property type="project" value="TreeGrafter"/>
</dbReference>